<dbReference type="InterPro" id="IPR058922">
    <property type="entry name" value="WHD_DRP"/>
</dbReference>
<proteinExistence type="inferred from homology"/>
<dbReference type="Proteomes" id="UP001652660">
    <property type="component" value="Chromosome 1e"/>
</dbReference>
<evidence type="ECO:0000259" key="9">
    <source>
        <dbReference type="Pfam" id="PF23559"/>
    </source>
</evidence>
<comment type="similarity">
    <text evidence="1">Belongs to the disease resistance NB-LRR family.</text>
</comment>
<dbReference type="GeneID" id="113697953"/>
<feature type="domain" description="NB-ARC" evidence="7">
    <location>
        <begin position="179"/>
        <end position="352"/>
    </location>
</feature>
<evidence type="ECO:0000256" key="3">
    <source>
        <dbReference type="ARBA" id="ARBA00022737"/>
    </source>
</evidence>
<dbReference type="Pfam" id="PF23559">
    <property type="entry name" value="WHD_DRP"/>
    <property type="match status" value="1"/>
</dbReference>
<dbReference type="InterPro" id="IPR042197">
    <property type="entry name" value="Apaf_helical"/>
</dbReference>
<evidence type="ECO:0000256" key="4">
    <source>
        <dbReference type="ARBA" id="ARBA00022741"/>
    </source>
</evidence>
<evidence type="ECO:0000256" key="5">
    <source>
        <dbReference type="ARBA" id="ARBA00022821"/>
    </source>
</evidence>
<dbReference type="PRINTS" id="PR00364">
    <property type="entry name" value="DISEASERSIST"/>
</dbReference>
<dbReference type="RefSeq" id="XP_027073392.1">
    <property type="nucleotide sequence ID" value="XM_027217591.2"/>
</dbReference>
<dbReference type="FunFam" id="1.10.10.10:FF:000322">
    <property type="entry name" value="Probable disease resistance protein At1g63360"/>
    <property type="match status" value="1"/>
</dbReference>
<evidence type="ECO:0000256" key="2">
    <source>
        <dbReference type="ARBA" id="ARBA00022614"/>
    </source>
</evidence>
<keyword evidence="6" id="KW-0067">ATP-binding</keyword>
<feature type="domain" description="R13L1/DRL21-like LRR repeat region" evidence="10">
    <location>
        <begin position="670"/>
        <end position="782"/>
    </location>
</feature>
<dbReference type="PANTHER" id="PTHR36766">
    <property type="entry name" value="PLANT BROAD-SPECTRUM MILDEW RESISTANCE PROTEIN RPW8"/>
    <property type="match status" value="1"/>
</dbReference>
<dbReference type="InterPro" id="IPR041118">
    <property type="entry name" value="Rx_N"/>
</dbReference>
<feature type="domain" description="Disease resistance protein winged helix" evidence="9">
    <location>
        <begin position="433"/>
        <end position="503"/>
    </location>
</feature>
<dbReference type="Gene3D" id="3.40.50.300">
    <property type="entry name" value="P-loop containing nucleotide triphosphate hydrolases"/>
    <property type="match status" value="1"/>
</dbReference>
<reference evidence="12" key="2">
    <citation type="submission" date="2025-08" db="UniProtKB">
        <authorList>
            <consortium name="RefSeq"/>
        </authorList>
    </citation>
    <scope>IDENTIFICATION</scope>
    <source>
        <tissue evidence="12">Leaves</tissue>
    </source>
</reference>
<dbReference type="InterPro" id="IPR032675">
    <property type="entry name" value="LRR_dom_sf"/>
</dbReference>
<name>A0A6P6T4Y2_COFAR</name>
<dbReference type="OrthoDB" id="5279713at2759"/>
<dbReference type="GO" id="GO:0043531">
    <property type="term" value="F:ADP binding"/>
    <property type="evidence" value="ECO:0007669"/>
    <property type="project" value="InterPro"/>
</dbReference>
<keyword evidence="4" id="KW-0547">Nucleotide-binding</keyword>
<dbReference type="Pfam" id="PF18052">
    <property type="entry name" value="Rx_N"/>
    <property type="match status" value="1"/>
</dbReference>
<protein>
    <submittedName>
        <fullName evidence="12">Disease resistance protein RGA4</fullName>
    </submittedName>
</protein>
<dbReference type="InterPro" id="IPR027417">
    <property type="entry name" value="P-loop_NTPase"/>
</dbReference>
<dbReference type="InterPro" id="IPR002182">
    <property type="entry name" value="NB-ARC"/>
</dbReference>
<evidence type="ECO:0000259" key="10">
    <source>
        <dbReference type="Pfam" id="PF25019"/>
    </source>
</evidence>
<accession>A0A6P6T4Y2</accession>
<keyword evidence="11" id="KW-1185">Reference proteome</keyword>
<evidence type="ECO:0000259" key="8">
    <source>
        <dbReference type="Pfam" id="PF18052"/>
    </source>
</evidence>
<dbReference type="Gene3D" id="1.20.5.4130">
    <property type="match status" value="1"/>
</dbReference>
<reference evidence="11" key="1">
    <citation type="journal article" date="2025" name="Foods">
        <title>Unveiling the Microbial Signatures of Arabica Coffee Cherries: Insights into Ripeness Specific Diversity, Functional Traits, and Implications for Quality and Safety.</title>
        <authorList>
            <consortium name="RefSeq"/>
            <person name="Tenea G.N."/>
            <person name="Cifuentes V."/>
            <person name="Reyes P."/>
            <person name="Cevallos-Vallejos M."/>
        </authorList>
    </citation>
    <scope>NUCLEOTIDE SEQUENCE [LARGE SCALE GENOMIC DNA]</scope>
</reference>
<keyword evidence="3" id="KW-0677">Repeat</keyword>
<evidence type="ECO:0000259" key="7">
    <source>
        <dbReference type="Pfam" id="PF00931"/>
    </source>
</evidence>
<dbReference type="GO" id="GO:0005524">
    <property type="term" value="F:ATP binding"/>
    <property type="evidence" value="ECO:0007669"/>
    <property type="project" value="UniProtKB-KW"/>
</dbReference>
<sequence>MADAAISATIQVALETVISLAADRVSLVLGFGEELERLCHTAETIRGILADADRKMHILGVKNWLEQLEGELFKAEDVLDELNYENLRREVKYRNQLKKKVCFFFSHFNTIGSRSRLASKIRDINLNLERINRQANDVGLVFRFQIEAALPAATGATTSRQTDSILVPNVVGRVDDESKIVDMLSSPSEKVLSVIPITGSGGLGKTTLAKSIYNNPKIDGHFGQKIWVCVAKDQIKIMELFKLILVQLTGEEVKVDDRDVIVKKIGAKLKGQRYFLVLDDVWDHDQGLWNDYFNTLMGLNEAKGSWCLVTTRLVPVANAVSRPLKMNDGPYFLGKLPDNECWSILKEMVIAGEEAPTELEAIKNQILRKCDGLPLAAKLIGGLLVNKEKEEWKSIVKESQTDEDQDEIDQILKVSFDHLSPASVKKCFAYCSIFPQDTELREDELIQHWMAEGFVQPDRQNQRLMEEIGGEYLRILLQNSLLEKVEESWRTYYKMHDLVHDFAKSVLNPKTSSQDRYLALHSYEEMAENVRRNKAASIRSLFLHLEGGISADMLSRFKHLHVLKLSGYHAKFLPSSIGKLLRLRLLDIKSSGIRSLPESLCKLYNLQTLTINDYALGGGFPKRMSDLISLRHLNYYHDDAALKMPEQMGRLTCLQTLWFFNVSQEKGCGIEELGTLKYLKGSLIIRNLGLVKGKEAAKQAKLFEKPDLSRLAFEWEIGDRESDNREEDVLEGLQPHPNLQELGIRSFMGNKFPQWLINLPKLETLRIEDCKRCSELPSLKRLYLEGLDNIRFIGDEFYGITANEEEGRSRASGSSSRRRKFFPALEEVRVRYMENLAEWKDADQVRSTIGEAEADVFPVLRNFRIESCPQLITLPCSCKSLHVENCDNLTSIKTGYGTASVEVLSIDSCDNLRELPDLDLFGSSLQRLTIASCPRLISLGVNGQKCPLPCLEELSIYNCAGLTTISDKMFQSCRSLRSLLVKWCPNLVSFSLNLQETPSLEEFNLFRCPKLIPHRFKGFAFAASLRRLSINSPFSSDDSSVDDFDWFGLRSISTLRELRLEGMPHTESLPHQLQYLTTLTSLSLFNFGGIEVLPDWIGNLVSLETLSLSNCENKFLPSEAAMRRLTKLTSVEVHECPLLRQRYTSQRGIYLEEEISTYFASSESEEEESTTMN</sequence>
<dbReference type="InterPro" id="IPR056789">
    <property type="entry name" value="LRR_R13L1-DRL21"/>
</dbReference>
<dbReference type="SUPFAM" id="SSF52540">
    <property type="entry name" value="P-loop containing nucleoside triphosphate hydrolases"/>
    <property type="match status" value="1"/>
</dbReference>
<evidence type="ECO:0000313" key="11">
    <source>
        <dbReference type="Proteomes" id="UP001652660"/>
    </source>
</evidence>
<dbReference type="GO" id="GO:0051707">
    <property type="term" value="P:response to other organism"/>
    <property type="evidence" value="ECO:0007669"/>
    <property type="project" value="UniProtKB-ARBA"/>
</dbReference>
<dbReference type="Gene3D" id="3.80.10.10">
    <property type="entry name" value="Ribonuclease Inhibitor"/>
    <property type="match status" value="3"/>
</dbReference>
<dbReference type="AlphaFoldDB" id="A0A6P6T4Y2"/>
<feature type="domain" description="Disease resistance N-terminal" evidence="8">
    <location>
        <begin position="10"/>
        <end position="96"/>
    </location>
</feature>
<organism evidence="11 12">
    <name type="scientific">Coffea arabica</name>
    <name type="common">Arabian coffee</name>
    <dbReference type="NCBI Taxonomy" id="13443"/>
    <lineage>
        <taxon>Eukaryota</taxon>
        <taxon>Viridiplantae</taxon>
        <taxon>Streptophyta</taxon>
        <taxon>Embryophyta</taxon>
        <taxon>Tracheophyta</taxon>
        <taxon>Spermatophyta</taxon>
        <taxon>Magnoliopsida</taxon>
        <taxon>eudicotyledons</taxon>
        <taxon>Gunneridae</taxon>
        <taxon>Pentapetalae</taxon>
        <taxon>asterids</taxon>
        <taxon>lamiids</taxon>
        <taxon>Gentianales</taxon>
        <taxon>Rubiaceae</taxon>
        <taxon>Ixoroideae</taxon>
        <taxon>Gardenieae complex</taxon>
        <taxon>Bertiereae - Coffeeae clade</taxon>
        <taxon>Coffeeae</taxon>
        <taxon>Coffea</taxon>
    </lineage>
</organism>
<dbReference type="Pfam" id="PF00931">
    <property type="entry name" value="NB-ARC"/>
    <property type="match status" value="1"/>
</dbReference>
<evidence type="ECO:0000256" key="6">
    <source>
        <dbReference type="ARBA" id="ARBA00022840"/>
    </source>
</evidence>
<gene>
    <name evidence="12" type="primary">LOC113697953</name>
</gene>
<keyword evidence="2" id="KW-0433">Leucine-rich repeat</keyword>
<dbReference type="InterPro" id="IPR036388">
    <property type="entry name" value="WH-like_DNA-bd_sf"/>
</dbReference>
<dbReference type="PANTHER" id="PTHR36766:SF70">
    <property type="entry name" value="DISEASE RESISTANCE PROTEIN RGA4"/>
    <property type="match status" value="1"/>
</dbReference>
<keyword evidence="5" id="KW-0611">Plant defense</keyword>
<dbReference type="SUPFAM" id="SSF52058">
    <property type="entry name" value="L domain-like"/>
    <property type="match status" value="2"/>
</dbReference>
<dbReference type="Gene3D" id="1.10.8.430">
    <property type="entry name" value="Helical domain of apoptotic protease-activating factors"/>
    <property type="match status" value="1"/>
</dbReference>
<dbReference type="Gene3D" id="1.10.10.10">
    <property type="entry name" value="Winged helix-like DNA-binding domain superfamily/Winged helix DNA-binding domain"/>
    <property type="match status" value="1"/>
</dbReference>
<evidence type="ECO:0000256" key="1">
    <source>
        <dbReference type="ARBA" id="ARBA00008894"/>
    </source>
</evidence>
<dbReference type="Pfam" id="PF25019">
    <property type="entry name" value="LRR_R13L1-DRL21"/>
    <property type="match status" value="1"/>
</dbReference>
<evidence type="ECO:0000313" key="12">
    <source>
        <dbReference type="RefSeq" id="XP_027073392.1"/>
    </source>
</evidence>
<dbReference type="GO" id="GO:0006952">
    <property type="term" value="P:defense response"/>
    <property type="evidence" value="ECO:0007669"/>
    <property type="project" value="UniProtKB-KW"/>
</dbReference>